<evidence type="ECO:0000256" key="1">
    <source>
        <dbReference type="ARBA" id="ARBA00023002"/>
    </source>
</evidence>
<dbReference type="SUPFAM" id="SSF51735">
    <property type="entry name" value="NAD(P)-binding Rossmann-fold domains"/>
    <property type="match status" value="1"/>
</dbReference>
<dbReference type="InterPro" id="IPR014027">
    <property type="entry name" value="UDP-Glc/GDP-Man_DH_C"/>
</dbReference>
<dbReference type="PANTHER" id="PTHR43491:SF1">
    <property type="entry name" value="UDP-N-ACETYL-D-MANNOSAMINE DEHYDROGENASE"/>
    <property type="match status" value="1"/>
</dbReference>
<reference evidence="5" key="1">
    <citation type="submission" date="2013-05" db="EMBL/GenBank/DDBJ databases">
        <title>Genome assembly of Cystobacter fuscus DSM 2262.</title>
        <authorList>
            <person name="Sharma G."/>
            <person name="Khatri I."/>
            <person name="Kaur C."/>
            <person name="Mayilraj S."/>
            <person name="Subramanian S."/>
        </authorList>
    </citation>
    <scope>NUCLEOTIDE SEQUENCE [LARGE SCALE GENOMIC DNA]</scope>
    <source>
        <strain evidence="5">DSM 2262</strain>
    </source>
</reference>
<dbReference type="Proteomes" id="UP000011682">
    <property type="component" value="Unassembled WGS sequence"/>
</dbReference>
<dbReference type="GO" id="GO:0051287">
    <property type="term" value="F:NAD binding"/>
    <property type="evidence" value="ECO:0007669"/>
    <property type="project" value="InterPro"/>
</dbReference>
<organism evidence="5 6">
    <name type="scientific">Cystobacter fuscus (strain ATCC 25194 / DSM 2262 / NBRC 100088 / M29)</name>
    <dbReference type="NCBI Taxonomy" id="1242864"/>
    <lineage>
        <taxon>Bacteria</taxon>
        <taxon>Pseudomonadati</taxon>
        <taxon>Myxococcota</taxon>
        <taxon>Myxococcia</taxon>
        <taxon>Myxococcales</taxon>
        <taxon>Cystobacterineae</taxon>
        <taxon>Archangiaceae</taxon>
        <taxon>Cystobacter</taxon>
    </lineage>
</organism>
<dbReference type="InterPro" id="IPR028359">
    <property type="entry name" value="UDP_ManNAc/GlcNAc_DH"/>
</dbReference>
<accession>S9PH17</accession>
<evidence type="ECO:0000256" key="2">
    <source>
        <dbReference type="ARBA" id="ARBA00023027"/>
    </source>
</evidence>
<feature type="domain" description="UDP-glucose/GDP-mannose dehydrogenase C-terminal" evidence="4">
    <location>
        <begin position="348"/>
        <end position="446"/>
    </location>
</feature>
<comment type="similarity">
    <text evidence="3">Belongs to the UDP-glucose/GDP-mannose dehydrogenase family.</text>
</comment>
<dbReference type="GO" id="GO:0016616">
    <property type="term" value="F:oxidoreductase activity, acting on the CH-OH group of donors, NAD or NADP as acceptor"/>
    <property type="evidence" value="ECO:0007669"/>
    <property type="project" value="InterPro"/>
</dbReference>
<dbReference type="InterPro" id="IPR014026">
    <property type="entry name" value="UDP-Glc/GDP-Man_DH_dimer"/>
</dbReference>
<dbReference type="PANTHER" id="PTHR43491">
    <property type="entry name" value="UDP-N-ACETYL-D-MANNOSAMINE DEHYDROGENASE"/>
    <property type="match status" value="1"/>
</dbReference>
<keyword evidence="2" id="KW-0520">NAD</keyword>
<dbReference type="NCBIfam" id="TIGR03026">
    <property type="entry name" value="NDP-sugDHase"/>
    <property type="match status" value="1"/>
</dbReference>
<dbReference type="PIRSF" id="PIRSF500136">
    <property type="entry name" value="UDP_ManNAc_DH"/>
    <property type="match status" value="1"/>
</dbReference>
<evidence type="ECO:0000313" key="6">
    <source>
        <dbReference type="Proteomes" id="UP000011682"/>
    </source>
</evidence>
<dbReference type="InterPro" id="IPR017476">
    <property type="entry name" value="UDP-Glc/GDP-Man"/>
</dbReference>
<dbReference type="SMART" id="SM00984">
    <property type="entry name" value="UDPG_MGDP_dh_C"/>
    <property type="match status" value="1"/>
</dbReference>
<evidence type="ECO:0000256" key="3">
    <source>
        <dbReference type="PIRNR" id="PIRNR000124"/>
    </source>
</evidence>
<dbReference type="InterPro" id="IPR008927">
    <property type="entry name" value="6-PGluconate_DH-like_C_sf"/>
</dbReference>
<dbReference type="InterPro" id="IPR036220">
    <property type="entry name" value="UDP-Glc/GDP-Man_DH_C_sf"/>
</dbReference>
<dbReference type="GO" id="GO:0016628">
    <property type="term" value="F:oxidoreductase activity, acting on the CH-CH group of donors, NAD or NADP as acceptor"/>
    <property type="evidence" value="ECO:0007669"/>
    <property type="project" value="InterPro"/>
</dbReference>
<protein>
    <submittedName>
        <fullName evidence="5">UDP-glucose dehydrogenase</fullName>
    </submittedName>
</protein>
<evidence type="ECO:0000259" key="4">
    <source>
        <dbReference type="SMART" id="SM00984"/>
    </source>
</evidence>
<dbReference type="Gene3D" id="3.40.50.720">
    <property type="entry name" value="NAD(P)-binding Rossmann-like Domain"/>
    <property type="match status" value="2"/>
</dbReference>
<dbReference type="Pfam" id="PF03720">
    <property type="entry name" value="UDPG_MGDP_dh_C"/>
    <property type="match status" value="1"/>
</dbReference>
<dbReference type="InterPro" id="IPR036291">
    <property type="entry name" value="NAD(P)-bd_dom_sf"/>
</dbReference>
<dbReference type="PIRSF" id="PIRSF000124">
    <property type="entry name" value="UDPglc_GDPman_dh"/>
    <property type="match status" value="1"/>
</dbReference>
<keyword evidence="6" id="KW-1185">Reference proteome</keyword>
<evidence type="ECO:0000313" key="5">
    <source>
        <dbReference type="EMBL" id="EPX63610.1"/>
    </source>
</evidence>
<name>S9PH17_CYSF2</name>
<dbReference type="eggNOG" id="COG0677">
    <property type="taxonomic scope" value="Bacteria"/>
</dbReference>
<keyword evidence="1" id="KW-0560">Oxidoreductase</keyword>
<proteinExistence type="inferred from homology"/>
<dbReference type="AlphaFoldDB" id="S9PH17"/>
<dbReference type="GO" id="GO:0000271">
    <property type="term" value="P:polysaccharide biosynthetic process"/>
    <property type="evidence" value="ECO:0007669"/>
    <property type="project" value="InterPro"/>
</dbReference>
<sequence>MGMTGRPACPQVEGEKMRVMVSPLLTRIRRREAKVGVVGMGYVGLPLGMAFAEAGFPVTGLEVDSRKVESIAKGESYIKHIKSEPLKELTQAGKLTATTDFAKAKELDCIIICVPTPLTASREPDMSYIIKTGEALAPHVREGQLFILESTTYPGTTDEVLKPLLEKGGLKAGVDFHLAFSPEREDPGNKNFNTKTIPKIVGGHTPACLEVAQALYASALKDTVPVSSTRVAELSKLLENIFRCVNIAMVNEMKMLCDRMNIDVWEVIQAASTKPFGFMPFTPGPGLGGHCIPIDPFYLTWKAREFEFHTKFIELAGEVNQQMPYYVVQRTMEALNKVKKTLNGSKVLCIGAAYKKDIDDMRESPSLRVITLLKGTGAEVDYHDPYVPKLEEGHGFNFNMKSVPLTPETLAGYDAVLILTDHSNIDYAEVVKHSGVIVDTRNACKNVGPGREKVTKA</sequence>
<comment type="caution">
    <text evidence="5">The sequence shown here is derived from an EMBL/GenBank/DDBJ whole genome shotgun (WGS) entry which is preliminary data.</text>
</comment>
<dbReference type="Pfam" id="PF00984">
    <property type="entry name" value="UDPG_MGDP_dh"/>
    <property type="match status" value="1"/>
</dbReference>
<dbReference type="SUPFAM" id="SSF48179">
    <property type="entry name" value="6-phosphogluconate dehydrogenase C-terminal domain-like"/>
    <property type="match status" value="1"/>
</dbReference>
<dbReference type="EMBL" id="ANAH02000005">
    <property type="protein sequence ID" value="EPX63610.1"/>
    <property type="molecule type" value="Genomic_DNA"/>
</dbReference>
<dbReference type="Pfam" id="PF03721">
    <property type="entry name" value="UDPG_MGDP_dh_N"/>
    <property type="match status" value="1"/>
</dbReference>
<dbReference type="InterPro" id="IPR001732">
    <property type="entry name" value="UDP-Glc/GDP-Man_DH_N"/>
</dbReference>
<dbReference type="SUPFAM" id="SSF52413">
    <property type="entry name" value="UDP-glucose/GDP-mannose dehydrogenase C-terminal domain"/>
    <property type="match status" value="1"/>
</dbReference>
<gene>
    <name evidence="5" type="ORF">D187_006018</name>
</gene>